<evidence type="ECO:0000256" key="11">
    <source>
        <dbReference type="ARBA" id="ARBA00037580"/>
    </source>
</evidence>
<dbReference type="OrthoDB" id="6258998at2759"/>
<dbReference type="AlphaFoldDB" id="A0A8T1SQK0"/>
<reference evidence="17 18" key="1">
    <citation type="journal article" date="2020" name="G3 (Bethesda)">
        <title>Draft Genome of the Common Snapping Turtle, Chelydra serpentina, a Model for Phenotypic Plasticity in Reptiles.</title>
        <authorList>
            <person name="Das D."/>
            <person name="Singh S.K."/>
            <person name="Bierstedt J."/>
            <person name="Erickson A."/>
            <person name="Galli G.L.J."/>
            <person name="Crossley D.A. 2nd"/>
            <person name="Rhen T."/>
        </authorList>
    </citation>
    <scope>NUCLEOTIDE SEQUENCE [LARGE SCALE GENOMIC DNA]</scope>
    <source>
        <strain evidence="17">KW</strain>
    </source>
</reference>
<evidence type="ECO:0000256" key="9">
    <source>
        <dbReference type="ARBA" id="ARBA00023180"/>
    </source>
</evidence>
<evidence type="ECO:0000256" key="4">
    <source>
        <dbReference type="ARBA" id="ARBA00022692"/>
    </source>
</evidence>
<evidence type="ECO:0000256" key="8">
    <source>
        <dbReference type="ARBA" id="ARBA00023136"/>
    </source>
</evidence>
<feature type="region of interest" description="Disordered" evidence="14">
    <location>
        <begin position="1"/>
        <end position="234"/>
    </location>
</feature>
<accession>A0A8T1SQK0</accession>
<keyword evidence="10" id="KW-0539">Nucleus</keyword>
<evidence type="ECO:0000256" key="10">
    <source>
        <dbReference type="ARBA" id="ARBA00023242"/>
    </source>
</evidence>
<keyword evidence="6 15" id="KW-1133">Transmembrane helix</keyword>
<name>A0A8T1SQK0_CHESE</name>
<evidence type="ECO:0000256" key="7">
    <source>
        <dbReference type="ARBA" id="ARBA00023054"/>
    </source>
</evidence>
<feature type="compositionally biased region" description="Basic and acidic residues" evidence="14">
    <location>
        <begin position="1"/>
        <end position="27"/>
    </location>
</feature>
<feature type="non-terminal residue" evidence="17">
    <location>
        <position position="1"/>
    </location>
</feature>
<comment type="subcellular location">
    <subcellularLocation>
        <location evidence="12">Nucleus inner membrane</location>
        <topology evidence="12">Single-pass membrane protein</topology>
    </subcellularLocation>
</comment>
<dbReference type="InterPro" id="IPR038599">
    <property type="entry name" value="LAP1C-like_C_sf"/>
</dbReference>
<dbReference type="GO" id="GO:0001671">
    <property type="term" value="F:ATPase activator activity"/>
    <property type="evidence" value="ECO:0007669"/>
    <property type="project" value="InterPro"/>
</dbReference>
<evidence type="ECO:0000256" key="5">
    <source>
        <dbReference type="ARBA" id="ARBA00022843"/>
    </source>
</evidence>
<keyword evidence="8 15" id="KW-0472">Membrane</keyword>
<dbReference type="InterPro" id="IPR046753">
    <property type="entry name" value="TOIP1/2_C"/>
</dbReference>
<sequence length="497" mass="56414">RVRMETRPAEEAFREDEGRRAGKERAPRGAYYLRSRQSLRREAVEMQTRQRTAAKQPGPETRRRDYEASENEVSAYRTRRQRANKNYNSQTHLAEGSKSAVGITDVSSLLRPRIRESRQTEYSLSGAKKDFKMNESDDGEEEDDEEDADGYSDDSESENDGENYKKTNVHQPPRDNGSDVLQPSLLSKDTPTVVQKQPVFNQKMTFRKSNEAEPQVQPNTLKKHSQPAAKKPVGQSSAGWFRMCILVLAVASVTVVWHVWKNQSSKTLPREEIKAVQAFETQMKKLMNVYRNQDPRLWERIQMFLVKRLNTTHPHSQPAILLLTAAQEAEKSLKCLSNQIAEAYSSSLSAATIKIDGAGKAMLDSDNVKLEIDNELSSGFKEGKKVAVVHQFESLPAGSTLIFYKYCDHENAAFKDVTLLLTVLLDEESLGKNISLLDVEEKVRDFLWVKFTNSNTRSSYNHMDTDKLSGLWSRISHLVLPVLPENALPKESCLQMN</sequence>
<dbReference type="Proteomes" id="UP000765507">
    <property type="component" value="Unassembled WGS sequence"/>
</dbReference>
<dbReference type="PANTHER" id="PTHR18843:SF6">
    <property type="entry name" value="TORSIN-1A-INTERACTING PROTEIN 1"/>
    <property type="match status" value="1"/>
</dbReference>
<evidence type="ECO:0000256" key="2">
    <source>
        <dbReference type="ARBA" id="ARBA00022499"/>
    </source>
</evidence>
<evidence type="ECO:0000256" key="3">
    <source>
        <dbReference type="ARBA" id="ARBA00022553"/>
    </source>
</evidence>
<evidence type="ECO:0000256" key="14">
    <source>
        <dbReference type="SAM" id="MobiDB-lite"/>
    </source>
</evidence>
<evidence type="ECO:0000313" key="18">
    <source>
        <dbReference type="Proteomes" id="UP000765507"/>
    </source>
</evidence>
<keyword evidence="3" id="KW-0597">Phosphoprotein</keyword>
<evidence type="ECO:0000259" key="16">
    <source>
        <dbReference type="Pfam" id="PF05609"/>
    </source>
</evidence>
<feature type="transmembrane region" description="Helical" evidence="15">
    <location>
        <begin position="240"/>
        <end position="260"/>
    </location>
</feature>
<organism evidence="17 18">
    <name type="scientific">Chelydra serpentina</name>
    <name type="common">Snapping turtle</name>
    <name type="synonym">Testudo serpentina</name>
    <dbReference type="NCBI Taxonomy" id="8475"/>
    <lineage>
        <taxon>Eukaryota</taxon>
        <taxon>Metazoa</taxon>
        <taxon>Chordata</taxon>
        <taxon>Craniata</taxon>
        <taxon>Vertebrata</taxon>
        <taxon>Euteleostomi</taxon>
        <taxon>Archelosauria</taxon>
        <taxon>Testudinata</taxon>
        <taxon>Testudines</taxon>
        <taxon>Cryptodira</taxon>
        <taxon>Durocryptodira</taxon>
        <taxon>Americhelydia</taxon>
        <taxon>Chelydroidea</taxon>
        <taxon>Chelydridae</taxon>
        <taxon>Chelydra</taxon>
    </lineage>
</organism>
<dbReference type="Gene3D" id="3.40.50.12190">
    <property type="match status" value="1"/>
</dbReference>
<keyword evidence="2" id="KW-1017">Isopeptide bond</keyword>
<keyword evidence="7" id="KW-0175">Coiled coil</keyword>
<comment type="similarity">
    <text evidence="1">Belongs to the TOR1AIP family.</text>
</comment>
<evidence type="ECO:0000313" key="17">
    <source>
        <dbReference type="EMBL" id="KAG6930784.1"/>
    </source>
</evidence>
<keyword evidence="18" id="KW-1185">Reference proteome</keyword>
<comment type="caution">
    <text evidence="17">The sequence shown here is derived from an EMBL/GenBank/DDBJ whole genome shotgun (WGS) entry which is preliminary data.</text>
</comment>
<dbReference type="Pfam" id="PF05609">
    <property type="entry name" value="LAP1_C"/>
    <property type="match status" value="1"/>
</dbReference>
<keyword evidence="9" id="KW-0325">Glycoprotein</keyword>
<feature type="compositionally biased region" description="Acidic residues" evidence="14">
    <location>
        <begin position="136"/>
        <end position="161"/>
    </location>
</feature>
<evidence type="ECO:0000256" key="13">
    <source>
        <dbReference type="ARBA" id="ARBA00040724"/>
    </source>
</evidence>
<gene>
    <name evidence="17" type="primary">TOR1AIP1</name>
    <name evidence="17" type="ORF">G0U57_002877</name>
</gene>
<evidence type="ECO:0000256" key="12">
    <source>
        <dbReference type="ARBA" id="ARBA00037876"/>
    </source>
</evidence>
<feature type="compositionally biased region" description="Polar residues" evidence="14">
    <location>
        <begin position="179"/>
        <end position="204"/>
    </location>
</feature>
<evidence type="ECO:0000256" key="6">
    <source>
        <dbReference type="ARBA" id="ARBA00022989"/>
    </source>
</evidence>
<dbReference type="EMBL" id="JAHGAV010000136">
    <property type="protein sequence ID" value="KAG6930784.1"/>
    <property type="molecule type" value="Genomic_DNA"/>
</dbReference>
<feature type="domain" description="Torsin-1A-interacting protein 1/2 AAA+ activator" evidence="16">
    <location>
        <begin position="271"/>
        <end position="494"/>
    </location>
</feature>
<proteinExistence type="inferred from homology"/>
<dbReference type="PANTHER" id="PTHR18843">
    <property type="entry name" value="TORSIN-1A-INTERACTING PROTEIN"/>
    <property type="match status" value="1"/>
</dbReference>
<evidence type="ECO:0000256" key="15">
    <source>
        <dbReference type="SAM" id="Phobius"/>
    </source>
</evidence>
<keyword evidence="5" id="KW-0832">Ubl conjugation</keyword>
<comment type="function">
    <text evidence="11">Required for nuclear membrane integrity. Induces TOR1A and TOR1B ATPase activity and is required for their location on the nuclear membrane. Binds to A- and B-type lamins. Possible role in membrane attachment and assembly of the nuclear lamina.</text>
</comment>
<dbReference type="GO" id="GO:0071763">
    <property type="term" value="P:nuclear membrane organization"/>
    <property type="evidence" value="ECO:0007669"/>
    <property type="project" value="TreeGrafter"/>
</dbReference>
<dbReference type="GO" id="GO:0005637">
    <property type="term" value="C:nuclear inner membrane"/>
    <property type="evidence" value="ECO:0007669"/>
    <property type="project" value="UniProtKB-SubCell"/>
</dbReference>
<keyword evidence="4 15" id="KW-0812">Transmembrane</keyword>
<evidence type="ECO:0000256" key="1">
    <source>
        <dbReference type="ARBA" id="ARBA00007860"/>
    </source>
</evidence>
<dbReference type="InterPro" id="IPR008662">
    <property type="entry name" value="TOIP1/2"/>
</dbReference>
<protein>
    <recommendedName>
        <fullName evidence="13">Torsin-1A-interacting protein 1</fullName>
    </recommendedName>
</protein>